<dbReference type="InterPro" id="IPR036759">
    <property type="entry name" value="TPK_catalytic_sf"/>
</dbReference>
<feature type="non-terminal residue" evidence="6">
    <location>
        <position position="529"/>
    </location>
</feature>
<keyword evidence="4" id="KW-0067">ATP-binding</keyword>
<dbReference type="Gene3D" id="2.60.120.320">
    <property type="entry name" value="Thiamin pyrophosphokinase, thiamin-binding domain"/>
    <property type="match status" value="1"/>
</dbReference>
<dbReference type="InterPro" id="IPR007373">
    <property type="entry name" value="Thiamin_PyroPKinase_B1-bd"/>
</dbReference>
<dbReference type="InterPro" id="IPR006282">
    <property type="entry name" value="Thi_PPkinase"/>
</dbReference>
<dbReference type="SUPFAM" id="SSF63999">
    <property type="entry name" value="Thiamin pyrophosphokinase, catalytic domain"/>
    <property type="match status" value="1"/>
</dbReference>
<dbReference type="SMART" id="SM00983">
    <property type="entry name" value="TPK_B1_binding"/>
    <property type="match status" value="1"/>
</dbReference>
<dbReference type="SUPFAM" id="SSF49599">
    <property type="entry name" value="TRAF domain-like"/>
    <property type="match status" value="1"/>
</dbReference>
<keyword evidence="3" id="KW-0418">Kinase</keyword>
<gene>
    <name evidence="6" type="ORF">CALMAC_LOCUS2988</name>
</gene>
<dbReference type="InterPro" id="IPR013083">
    <property type="entry name" value="Znf_RING/FYVE/PHD"/>
</dbReference>
<dbReference type="EMBL" id="CAACVG010003895">
    <property type="protein sequence ID" value="VEN37913.1"/>
    <property type="molecule type" value="Genomic_DNA"/>
</dbReference>
<organism evidence="6 7">
    <name type="scientific">Callosobruchus maculatus</name>
    <name type="common">Southern cowpea weevil</name>
    <name type="synonym">Pulse bruchid</name>
    <dbReference type="NCBI Taxonomy" id="64391"/>
    <lineage>
        <taxon>Eukaryota</taxon>
        <taxon>Metazoa</taxon>
        <taxon>Ecdysozoa</taxon>
        <taxon>Arthropoda</taxon>
        <taxon>Hexapoda</taxon>
        <taxon>Insecta</taxon>
        <taxon>Pterygota</taxon>
        <taxon>Neoptera</taxon>
        <taxon>Endopterygota</taxon>
        <taxon>Coleoptera</taxon>
        <taxon>Polyphaga</taxon>
        <taxon>Cucujiformia</taxon>
        <taxon>Chrysomeloidea</taxon>
        <taxon>Chrysomelidae</taxon>
        <taxon>Bruchinae</taxon>
        <taxon>Bruchini</taxon>
        <taxon>Callosobruchus</taxon>
    </lineage>
</organism>
<evidence type="ECO:0000256" key="1">
    <source>
        <dbReference type="ARBA" id="ARBA00022679"/>
    </source>
</evidence>
<name>A0A653BQS4_CALMS</name>
<accession>A0A653BQS4</accession>
<reference evidence="6 7" key="1">
    <citation type="submission" date="2019-01" db="EMBL/GenBank/DDBJ databases">
        <authorList>
            <person name="Sayadi A."/>
        </authorList>
    </citation>
    <scope>NUCLEOTIDE SEQUENCE [LARGE SCALE GENOMIC DNA]</scope>
</reference>
<dbReference type="Gene3D" id="3.40.50.10240">
    <property type="entry name" value="Thiamin pyrophosphokinase, catalytic domain"/>
    <property type="match status" value="1"/>
</dbReference>
<evidence type="ECO:0000256" key="3">
    <source>
        <dbReference type="ARBA" id="ARBA00022777"/>
    </source>
</evidence>
<dbReference type="GO" id="GO:0006772">
    <property type="term" value="P:thiamine metabolic process"/>
    <property type="evidence" value="ECO:0007669"/>
    <property type="project" value="InterPro"/>
</dbReference>
<evidence type="ECO:0000256" key="2">
    <source>
        <dbReference type="ARBA" id="ARBA00022741"/>
    </source>
</evidence>
<dbReference type="Pfam" id="PF21361">
    <property type="entry name" value="Sina_ZnF"/>
    <property type="match status" value="1"/>
</dbReference>
<evidence type="ECO:0000256" key="4">
    <source>
        <dbReference type="ARBA" id="ARBA00022840"/>
    </source>
</evidence>
<dbReference type="GO" id="GO:0009229">
    <property type="term" value="P:thiamine diphosphate biosynthetic process"/>
    <property type="evidence" value="ECO:0007669"/>
    <property type="project" value="InterPro"/>
</dbReference>
<sequence length="529" mass="61166">MTVDGGTQRWLDWLKMNNYNLDEVRMPELFSGDMDSTPEATLDFFKHTCTQVIYTPNQDETDFVKALRELHKYCEAKCIQIDTIYALADTSGRLDQIIANINALYKCKQIIGSCKLFLLAKNSLTWLLDAGKHSISIPQPLRDREKWCALLPIGEPCQVSTTGLKWNLDKQKLKFGNLVSTSNTYSGSEIVTVETDHPVLPLLMKLIIPSLTVTGVVSCGVIFFRAESSTPDFLDLKQDKCKSKHNGKSLTEHRKQHRFKQSAPSATTTLLLRWDSVFKDTLYVPLVLIVLTGALSAEAVNQKPAHFSWRVYLQLFLSLARKEHEAICEFAPLLCPLRLLDCFWEGDKDDLVDHLKSRHPERIIFSNTENFVCRSVLGGTCLLMVVLFHTEDTLFRAYWQFDRQEALMKFSICQIDRSKKEEEFYYSISLLDIHTEKETLKLTTKCYISNEVQQEKMENTDFVAFEYDILRKATTEFGDVKCKKRCLVKIIFFFFITITTPKKWKLLYRECTQSFRKLNKNFISQKPEF</sequence>
<dbReference type="InterPro" id="IPR036371">
    <property type="entry name" value="TPK_B1-bd_sf"/>
</dbReference>
<dbReference type="FunFam" id="2.60.120.320:FF:000001">
    <property type="entry name" value="Thiamine pyrophosphokinase"/>
    <property type="match status" value="1"/>
</dbReference>
<dbReference type="AlphaFoldDB" id="A0A653BQS4"/>
<dbReference type="NCBIfam" id="TIGR01378">
    <property type="entry name" value="thi_PPkinase"/>
    <property type="match status" value="1"/>
</dbReference>
<dbReference type="PANTHER" id="PTHR13622:SF8">
    <property type="entry name" value="THIAMIN PYROPHOSPHOKINASE 1"/>
    <property type="match status" value="1"/>
</dbReference>
<proteinExistence type="predicted"/>
<dbReference type="Pfam" id="PF04263">
    <property type="entry name" value="TPK_catalytic"/>
    <property type="match status" value="1"/>
</dbReference>
<dbReference type="GO" id="GO:0004788">
    <property type="term" value="F:thiamine diphosphokinase activity"/>
    <property type="evidence" value="ECO:0007669"/>
    <property type="project" value="InterPro"/>
</dbReference>
<keyword evidence="2" id="KW-0547">Nucleotide-binding</keyword>
<dbReference type="OrthoDB" id="25149at2759"/>
<dbReference type="GO" id="GO:0005524">
    <property type="term" value="F:ATP binding"/>
    <property type="evidence" value="ECO:0007669"/>
    <property type="project" value="UniProtKB-KW"/>
</dbReference>
<keyword evidence="1" id="KW-0808">Transferase</keyword>
<dbReference type="InterPro" id="IPR007371">
    <property type="entry name" value="TPK_catalytic"/>
</dbReference>
<protein>
    <recommendedName>
        <fullName evidence="5">Thiamin pyrophosphokinase thiamin-binding domain-containing protein</fullName>
    </recommendedName>
</protein>
<dbReference type="Gene3D" id="3.30.40.10">
    <property type="entry name" value="Zinc/RING finger domain, C3HC4 (zinc finger)"/>
    <property type="match status" value="1"/>
</dbReference>
<dbReference type="GO" id="GO:0030975">
    <property type="term" value="F:thiamine binding"/>
    <property type="evidence" value="ECO:0007669"/>
    <property type="project" value="InterPro"/>
</dbReference>
<evidence type="ECO:0000313" key="6">
    <source>
        <dbReference type="EMBL" id="VEN37913.1"/>
    </source>
</evidence>
<dbReference type="GO" id="GO:0016301">
    <property type="term" value="F:kinase activity"/>
    <property type="evidence" value="ECO:0007669"/>
    <property type="project" value="UniProtKB-KW"/>
</dbReference>
<dbReference type="SUPFAM" id="SSF63862">
    <property type="entry name" value="Thiamin pyrophosphokinase, substrate-binding domain"/>
    <property type="match status" value="1"/>
</dbReference>
<dbReference type="CDD" id="cd07995">
    <property type="entry name" value="TPK"/>
    <property type="match status" value="1"/>
</dbReference>
<feature type="domain" description="Thiamin pyrophosphokinase thiamin-binding" evidence="5">
    <location>
        <begin position="131"/>
        <end position="199"/>
    </location>
</feature>
<dbReference type="Pfam" id="PF04265">
    <property type="entry name" value="TPK_B1_binding"/>
    <property type="match status" value="1"/>
</dbReference>
<evidence type="ECO:0000259" key="5">
    <source>
        <dbReference type="SMART" id="SM00983"/>
    </source>
</evidence>
<evidence type="ECO:0000313" key="7">
    <source>
        <dbReference type="Proteomes" id="UP000410492"/>
    </source>
</evidence>
<keyword evidence="7" id="KW-1185">Reference proteome</keyword>
<dbReference type="PANTHER" id="PTHR13622">
    <property type="entry name" value="THIAMIN PYROPHOSPHOKINASE"/>
    <property type="match status" value="1"/>
</dbReference>
<dbReference type="Proteomes" id="UP000410492">
    <property type="component" value="Unassembled WGS sequence"/>
</dbReference>